<comment type="caution">
    <text evidence="1">The sequence shown here is derived from an EMBL/GenBank/DDBJ whole genome shotgun (WGS) entry which is preliminary data.</text>
</comment>
<dbReference type="EMBL" id="CAJEWN010000414">
    <property type="protein sequence ID" value="CAD2181886.1"/>
    <property type="molecule type" value="Genomic_DNA"/>
</dbReference>
<accession>A0A6V7W3Y0</accession>
<reference evidence="1 2" key="1">
    <citation type="submission" date="2020-08" db="EMBL/GenBank/DDBJ databases">
        <authorList>
            <person name="Koutsovoulos G."/>
            <person name="Danchin GJ E."/>
        </authorList>
    </citation>
    <scope>NUCLEOTIDE SEQUENCE [LARGE SCALE GENOMIC DNA]</scope>
</reference>
<gene>
    <name evidence="1" type="ORF">MENT_LOCUS34061</name>
</gene>
<dbReference type="Proteomes" id="UP000580250">
    <property type="component" value="Unassembled WGS sequence"/>
</dbReference>
<dbReference type="AlphaFoldDB" id="A0A6V7W3Y0"/>
<evidence type="ECO:0000313" key="1">
    <source>
        <dbReference type="EMBL" id="CAD2181886.1"/>
    </source>
</evidence>
<protein>
    <submittedName>
        <fullName evidence="1">Uncharacterized protein</fullName>
    </submittedName>
</protein>
<evidence type="ECO:0000313" key="2">
    <source>
        <dbReference type="Proteomes" id="UP000580250"/>
    </source>
</evidence>
<organism evidence="1 2">
    <name type="scientific">Meloidogyne enterolobii</name>
    <name type="common">Root-knot nematode worm</name>
    <name type="synonym">Meloidogyne mayaguensis</name>
    <dbReference type="NCBI Taxonomy" id="390850"/>
    <lineage>
        <taxon>Eukaryota</taxon>
        <taxon>Metazoa</taxon>
        <taxon>Ecdysozoa</taxon>
        <taxon>Nematoda</taxon>
        <taxon>Chromadorea</taxon>
        <taxon>Rhabditida</taxon>
        <taxon>Tylenchina</taxon>
        <taxon>Tylenchomorpha</taxon>
        <taxon>Tylenchoidea</taxon>
        <taxon>Meloidogynidae</taxon>
        <taxon>Meloidogyninae</taxon>
        <taxon>Meloidogyne</taxon>
    </lineage>
</organism>
<sequence length="64" mass="7361">MPKEVKDKQYAVCDKSLCNTKKFFDQTFSCLNKGKEEGNHKKGLKRCNGECFVYRHSDGKGINE</sequence>
<name>A0A6V7W3Y0_MELEN</name>
<proteinExistence type="predicted"/>